<reference evidence="1 2" key="1">
    <citation type="submission" date="2017-08" db="EMBL/GenBank/DDBJ databases">
        <title>Genomic and metabolic characterisation of spoilage-associated Pseudomonas species.</title>
        <authorList>
            <person name="Stanborough T."/>
            <person name="Fegan N."/>
            <person name="Powell S.M."/>
            <person name="Singh T."/>
            <person name="Tamplin M.L."/>
            <person name="Chandry P.S."/>
        </authorList>
    </citation>
    <scope>NUCLEOTIDE SEQUENCE [LARGE SCALE GENOMIC DNA]</scope>
    <source>
        <strain evidence="1 2">L1814</strain>
    </source>
</reference>
<name>A0ABX4GK93_9PSED</name>
<dbReference type="PANTHER" id="PTHR32305">
    <property type="match status" value="1"/>
</dbReference>
<dbReference type="InterPro" id="IPR022385">
    <property type="entry name" value="Rhs_assc_core"/>
</dbReference>
<dbReference type="NCBIfam" id="TIGR03696">
    <property type="entry name" value="Rhs_assc_core"/>
    <property type="match status" value="1"/>
</dbReference>
<dbReference type="RefSeq" id="WP_080960256.1">
    <property type="nucleotide sequence ID" value="NZ_CP062158.2"/>
</dbReference>
<dbReference type="Gene3D" id="2.180.10.10">
    <property type="entry name" value="RHS repeat-associated core"/>
    <property type="match status" value="1"/>
</dbReference>
<accession>A0ABX4GK93</accession>
<dbReference type="GeneID" id="61878823"/>
<dbReference type="SUPFAM" id="SSF56399">
    <property type="entry name" value="ADP-ribosylation"/>
    <property type="match status" value="1"/>
</dbReference>
<comment type="caution">
    <text evidence="1">The sequence shown here is derived from an EMBL/GenBank/DDBJ whole genome shotgun (WGS) entry which is preliminary data.</text>
</comment>
<evidence type="ECO:0000313" key="2">
    <source>
        <dbReference type="Proteomes" id="UP000216897"/>
    </source>
</evidence>
<dbReference type="InterPro" id="IPR050708">
    <property type="entry name" value="T6SS_VgrG/RHS"/>
</dbReference>
<evidence type="ECO:0008006" key="3">
    <source>
        <dbReference type="Google" id="ProtNLM"/>
    </source>
</evidence>
<sequence>MATYHYHYDPLDRLIQTAGIQRFYNQSRMTTELEGTQSYSVFQQDGRLLAQRRRDRTKDECHLLGTDLQQSVLHAVGADKHHSMAYNAYGHRPAENGLISLLGFNGERADPVTGHYLLGNGYRAFNPVLMRFNSPDSWSPFGRGGINSYGYCDGDPVGREDRSGHISFMVKLSKGFTPIGKGFFSKKIPDSKKFTEFYELKEIAPGVAAAKETRKGGTSRLTIHAHGGAGYIAAKNSILHGANSIAKLLDEAGYKGYSSIRLLSCHSADGGATSLGQKLSNITGLPVKGYIGPVHDFYGPKRLIKSFRQLEGKDVVWDDSFFVPRKEVLVKTKEQVLDSRWKFLGYEPVSFNPIRDS</sequence>
<dbReference type="EMBL" id="NQKG01000013">
    <property type="protein sequence ID" value="OZY54544.1"/>
    <property type="molecule type" value="Genomic_DNA"/>
</dbReference>
<evidence type="ECO:0000313" key="1">
    <source>
        <dbReference type="EMBL" id="OZY54544.1"/>
    </source>
</evidence>
<organism evidence="1 2">
    <name type="scientific">Pseudomonas lundensis</name>
    <dbReference type="NCBI Taxonomy" id="86185"/>
    <lineage>
        <taxon>Bacteria</taxon>
        <taxon>Pseudomonadati</taxon>
        <taxon>Pseudomonadota</taxon>
        <taxon>Gammaproteobacteria</taxon>
        <taxon>Pseudomonadales</taxon>
        <taxon>Pseudomonadaceae</taxon>
        <taxon>Pseudomonas</taxon>
    </lineage>
</organism>
<proteinExistence type="predicted"/>
<gene>
    <name evidence="1" type="ORF">CJF38_14485</name>
</gene>
<dbReference type="PANTHER" id="PTHR32305:SF15">
    <property type="entry name" value="PROTEIN RHSA-RELATED"/>
    <property type="match status" value="1"/>
</dbReference>
<dbReference type="Proteomes" id="UP000216897">
    <property type="component" value="Unassembled WGS sequence"/>
</dbReference>
<protein>
    <recommendedName>
        <fullName evidence="3">RHS repeat-associated core domain-containing protein</fullName>
    </recommendedName>
</protein>
<keyword evidence="2" id="KW-1185">Reference proteome</keyword>